<evidence type="ECO:0000256" key="1">
    <source>
        <dbReference type="ARBA" id="ARBA00009437"/>
    </source>
</evidence>
<dbReference type="PANTHER" id="PTHR30537">
    <property type="entry name" value="HTH-TYPE TRANSCRIPTIONAL REGULATOR"/>
    <property type="match status" value="1"/>
</dbReference>
<comment type="caution">
    <text evidence="6">The sequence shown here is derived from an EMBL/GenBank/DDBJ whole genome shotgun (WGS) entry which is preliminary data.</text>
</comment>
<dbReference type="GO" id="GO:0006351">
    <property type="term" value="P:DNA-templated transcription"/>
    <property type="evidence" value="ECO:0007669"/>
    <property type="project" value="TreeGrafter"/>
</dbReference>
<evidence type="ECO:0000256" key="4">
    <source>
        <dbReference type="ARBA" id="ARBA00023163"/>
    </source>
</evidence>
<dbReference type="SUPFAM" id="SSF53850">
    <property type="entry name" value="Periplasmic binding protein-like II"/>
    <property type="match status" value="1"/>
</dbReference>
<evidence type="ECO:0000313" key="7">
    <source>
        <dbReference type="Proteomes" id="UP000547058"/>
    </source>
</evidence>
<dbReference type="Gene3D" id="3.40.190.290">
    <property type="match status" value="1"/>
</dbReference>
<protein>
    <submittedName>
        <fullName evidence="6">LysR family transcriptional regulator</fullName>
    </submittedName>
</protein>
<evidence type="ECO:0000256" key="3">
    <source>
        <dbReference type="ARBA" id="ARBA00023125"/>
    </source>
</evidence>
<dbReference type="GO" id="GO:0043565">
    <property type="term" value="F:sequence-specific DNA binding"/>
    <property type="evidence" value="ECO:0007669"/>
    <property type="project" value="TreeGrafter"/>
</dbReference>
<evidence type="ECO:0000259" key="5">
    <source>
        <dbReference type="PROSITE" id="PS50931"/>
    </source>
</evidence>
<dbReference type="GO" id="GO:0003700">
    <property type="term" value="F:DNA-binding transcription factor activity"/>
    <property type="evidence" value="ECO:0007669"/>
    <property type="project" value="InterPro"/>
</dbReference>
<dbReference type="Gene3D" id="1.10.10.10">
    <property type="entry name" value="Winged helix-like DNA-binding domain superfamily/Winged helix DNA-binding domain"/>
    <property type="match status" value="1"/>
</dbReference>
<dbReference type="PROSITE" id="PS50931">
    <property type="entry name" value="HTH_LYSR"/>
    <property type="match status" value="1"/>
</dbReference>
<keyword evidence="2" id="KW-0805">Transcription regulation</keyword>
<dbReference type="InterPro" id="IPR058163">
    <property type="entry name" value="LysR-type_TF_proteobact-type"/>
</dbReference>
<feature type="domain" description="HTH lysR-type" evidence="5">
    <location>
        <begin position="1"/>
        <end position="59"/>
    </location>
</feature>
<dbReference type="Proteomes" id="UP000547058">
    <property type="component" value="Unassembled WGS sequence"/>
</dbReference>
<keyword evidence="3" id="KW-0238">DNA-binding</keyword>
<keyword evidence="4" id="KW-0804">Transcription</keyword>
<comment type="similarity">
    <text evidence="1">Belongs to the LysR transcriptional regulatory family.</text>
</comment>
<dbReference type="InterPro" id="IPR036388">
    <property type="entry name" value="WH-like_DNA-bd_sf"/>
</dbReference>
<dbReference type="SUPFAM" id="SSF46785">
    <property type="entry name" value="Winged helix' DNA-binding domain"/>
    <property type="match status" value="1"/>
</dbReference>
<sequence length="300" mass="32671">MDRLTGIDVFIEVAERGSLTAAADALAMSRPMVTRHLAGLESWLGARLLHRTTRRISLTGPGEAALARFRQMRGISAGLQDELASDDPEPHGTLRVTASVSFGQIHLAPAVAEFVQRHRQARIEMLMVDRIVNLVEERIDLAVRISRQIDPALIARRLASCRSVLCATPAYLALHGTPGSAEALASHNCLTHHYVGKGTWRLQRDGREVAVGVAGNISANDASLLLEAVRADAGIAMLPMYQVHPLLQQGELVALLPEYALEAMGLHAVYASRRQQSPLLRSFIDFLSDRFSSAAFAPFC</sequence>
<dbReference type="PANTHER" id="PTHR30537:SF35">
    <property type="entry name" value="TRANSCRIPTIONAL REGULATORY PROTEIN"/>
    <property type="match status" value="1"/>
</dbReference>
<reference evidence="6 7" key="1">
    <citation type="submission" date="2020-08" db="EMBL/GenBank/DDBJ databases">
        <title>Stenotrophomonas tumulicola JCM 30961.</title>
        <authorList>
            <person name="Deng Y."/>
        </authorList>
    </citation>
    <scope>NUCLEOTIDE SEQUENCE [LARGE SCALE GENOMIC DNA]</scope>
    <source>
        <strain evidence="6 7">JCM 30961</strain>
    </source>
</reference>
<gene>
    <name evidence="6" type="ORF">H4O11_15355</name>
</gene>
<dbReference type="InterPro" id="IPR036390">
    <property type="entry name" value="WH_DNA-bd_sf"/>
</dbReference>
<dbReference type="Pfam" id="PF03466">
    <property type="entry name" value="LysR_substrate"/>
    <property type="match status" value="1"/>
</dbReference>
<dbReference type="InterPro" id="IPR005119">
    <property type="entry name" value="LysR_subst-bd"/>
</dbReference>
<dbReference type="AlphaFoldDB" id="A0A7W3FPR3"/>
<evidence type="ECO:0000313" key="6">
    <source>
        <dbReference type="EMBL" id="MBA8683176.1"/>
    </source>
</evidence>
<organism evidence="6 7">
    <name type="scientific">Stenotrophomonas tumulicola</name>
    <dbReference type="NCBI Taxonomy" id="1685415"/>
    <lineage>
        <taxon>Bacteria</taxon>
        <taxon>Pseudomonadati</taxon>
        <taxon>Pseudomonadota</taxon>
        <taxon>Gammaproteobacteria</taxon>
        <taxon>Lysobacterales</taxon>
        <taxon>Lysobacteraceae</taxon>
        <taxon>Stenotrophomonas</taxon>
    </lineage>
</organism>
<dbReference type="Pfam" id="PF00126">
    <property type="entry name" value="HTH_1"/>
    <property type="match status" value="1"/>
</dbReference>
<name>A0A7W3FPR3_9GAMM</name>
<dbReference type="EMBL" id="JACGXS010000009">
    <property type="protein sequence ID" value="MBA8683176.1"/>
    <property type="molecule type" value="Genomic_DNA"/>
</dbReference>
<accession>A0A7W3FPR3</accession>
<keyword evidence="7" id="KW-1185">Reference proteome</keyword>
<evidence type="ECO:0000256" key="2">
    <source>
        <dbReference type="ARBA" id="ARBA00023015"/>
    </source>
</evidence>
<dbReference type="InterPro" id="IPR000847">
    <property type="entry name" value="LysR_HTH_N"/>
</dbReference>
<proteinExistence type="inferred from homology"/>
<dbReference type="FunFam" id="3.40.190.290:FF:000001">
    <property type="entry name" value="Transcriptional regulator, LysR family"/>
    <property type="match status" value="1"/>
</dbReference>
<dbReference type="CDD" id="cd08422">
    <property type="entry name" value="PBP2_CrgA_like"/>
    <property type="match status" value="1"/>
</dbReference>
<dbReference type="RefSeq" id="WP_182340373.1">
    <property type="nucleotide sequence ID" value="NZ_JACGXS010000009.1"/>
</dbReference>